<dbReference type="AlphaFoldDB" id="A0A9J5YXE9"/>
<sequence>MSKKGKDLAQPPFLSTIVWEVRLTSWIRPFTDFCMARLAGYIAEQGVDSDRVRDPGPIKKA</sequence>
<accession>A0A9J5YXE9</accession>
<organism evidence="1 2">
    <name type="scientific">Solanum commersonii</name>
    <name type="common">Commerson's wild potato</name>
    <name type="synonym">Commerson's nightshade</name>
    <dbReference type="NCBI Taxonomy" id="4109"/>
    <lineage>
        <taxon>Eukaryota</taxon>
        <taxon>Viridiplantae</taxon>
        <taxon>Streptophyta</taxon>
        <taxon>Embryophyta</taxon>
        <taxon>Tracheophyta</taxon>
        <taxon>Spermatophyta</taxon>
        <taxon>Magnoliopsida</taxon>
        <taxon>eudicotyledons</taxon>
        <taxon>Gunneridae</taxon>
        <taxon>Pentapetalae</taxon>
        <taxon>asterids</taxon>
        <taxon>lamiids</taxon>
        <taxon>Solanales</taxon>
        <taxon>Solanaceae</taxon>
        <taxon>Solanoideae</taxon>
        <taxon>Solaneae</taxon>
        <taxon>Solanum</taxon>
    </lineage>
</organism>
<dbReference type="EMBL" id="JACXVP010000005">
    <property type="protein sequence ID" value="KAG5605265.1"/>
    <property type="molecule type" value="Genomic_DNA"/>
</dbReference>
<reference evidence="1 2" key="1">
    <citation type="submission" date="2020-09" db="EMBL/GenBank/DDBJ databases">
        <title>De no assembly of potato wild relative species, Solanum commersonii.</title>
        <authorList>
            <person name="Cho K."/>
        </authorList>
    </citation>
    <scope>NUCLEOTIDE SEQUENCE [LARGE SCALE GENOMIC DNA]</scope>
    <source>
        <strain evidence="1">LZ3.2</strain>
        <tissue evidence="1">Leaf</tissue>
    </source>
</reference>
<gene>
    <name evidence="1" type="ORF">H5410_026757</name>
</gene>
<dbReference type="Proteomes" id="UP000824120">
    <property type="component" value="Chromosome 5"/>
</dbReference>
<evidence type="ECO:0000313" key="1">
    <source>
        <dbReference type="EMBL" id="KAG5605265.1"/>
    </source>
</evidence>
<keyword evidence="2" id="KW-1185">Reference proteome</keyword>
<comment type="caution">
    <text evidence="1">The sequence shown here is derived from an EMBL/GenBank/DDBJ whole genome shotgun (WGS) entry which is preliminary data.</text>
</comment>
<protein>
    <submittedName>
        <fullName evidence="1">Uncharacterized protein</fullName>
    </submittedName>
</protein>
<evidence type="ECO:0000313" key="2">
    <source>
        <dbReference type="Proteomes" id="UP000824120"/>
    </source>
</evidence>
<proteinExistence type="predicted"/>
<name>A0A9J5YXE9_SOLCO</name>